<evidence type="ECO:0000313" key="3">
    <source>
        <dbReference type="RefSeq" id="XP_022766113.1"/>
    </source>
</evidence>
<dbReference type="PANTHER" id="PTHR33127:SF5">
    <property type="entry name" value="TRANSMEMBRANE PROTEIN"/>
    <property type="match status" value="1"/>
</dbReference>
<proteinExistence type="predicted"/>
<name>A0A6P6AMT1_DURZI</name>
<dbReference type="RefSeq" id="XP_022766113.1">
    <property type="nucleotide sequence ID" value="XM_022910378.1"/>
</dbReference>
<protein>
    <submittedName>
        <fullName evidence="3">F-box protein At4g00893-like</fullName>
    </submittedName>
</protein>
<dbReference type="KEGG" id="dzi:111310998"/>
<dbReference type="PANTHER" id="PTHR33127">
    <property type="entry name" value="TRANSMEMBRANE PROTEIN"/>
    <property type="match status" value="1"/>
</dbReference>
<organism evidence="2 3">
    <name type="scientific">Durio zibethinus</name>
    <name type="common">Durian</name>
    <dbReference type="NCBI Taxonomy" id="66656"/>
    <lineage>
        <taxon>Eukaryota</taxon>
        <taxon>Viridiplantae</taxon>
        <taxon>Streptophyta</taxon>
        <taxon>Embryophyta</taxon>
        <taxon>Tracheophyta</taxon>
        <taxon>Spermatophyta</taxon>
        <taxon>Magnoliopsida</taxon>
        <taxon>eudicotyledons</taxon>
        <taxon>Gunneridae</taxon>
        <taxon>Pentapetalae</taxon>
        <taxon>rosids</taxon>
        <taxon>malvids</taxon>
        <taxon>Malvales</taxon>
        <taxon>Malvaceae</taxon>
        <taxon>Helicteroideae</taxon>
        <taxon>Durio</taxon>
    </lineage>
</organism>
<dbReference type="Pfam" id="PF03478">
    <property type="entry name" value="Beta-prop_KIB1-4"/>
    <property type="match status" value="1"/>
</dbReference>
<dbReference type="OrthoDB" id="994897at2759"/>
<dbReference type="GeneID" id="111310998"/>
<feature type="domain" description="KIB1-4 beta-propeller" evidence="1">
    <location>
        <begin position="66"/>
        <end position="227"/>
    </location>
</feature>
<accession>A0A6P6AMT1</accession>
<evidence type="ECO:0000259" key="1">
    <source>
        <dbReference type="Pfam" id="PF03478"/>
    </source>
</evidence>
<sequence>MVWLLPELLHLVSSHLFAGDLAIFGAICKSWHSINVTRPPPPHNSQHNYPRSPYLLSLLDNGTCRFFHPQYKGIYQVHILELLGARIRFSKYGWLLLTRDDFSVLFFNPFTREKIELPHYPHDDGAFATMYFSLPPTSSSWFVIGIYQNGPCFGILNCGEDSWTLNELYTTETFFLSSCPPVLYEGQYYYMGRQGEVMAFDIYDTESEWTVLPKIHHRSNLIGSRDEECKTYAISRGFMQKMMAN</sequence>
<evidence type="ECO:0000313" key="2">
    <source>
        <dbReference type="Proteomes" id="UP000515121"/>
    </source>
</evidence>
<reference evidence="3" key="1">
    <citation type="submission" date="2025-08" db="UniProtKB">
        <authorList>
            <consortium name="RefSeq"/>
        </authorList>
    </citation>
    <scope>IDENTIFICATION</scope>
    <source>
        <tissue evidence="3">Fruit stalk</tissue>
    </source>
</reference>
<dbReference type="Proteomes" id="UP000515121">
    <property type="component" value="Unplaced"/>
</dbReference>
<keyword evidence="2" id="KW-1185">Reference proteome</keyword>
<gene>
    <name evidence="3" type="primary">LOC111310998</name>
</gene>
<dbReference type="InterPro" id="IPR005174">
    <property type="entry name" value="KIB1-4_b-propeller"/>
</dbReference>
<dbReference type="AlphaFoldDB" id="A0A6P6AMT1"/>